<sequence>MKTHYLLIDYENVQPKSLQRLQRMQGMSLKVCAFLGTKQAKVPIELAHQLQPLGSNAEYIQICGNGANALDFPFAFTIGELSKTDPDGVFPVISKDTGFDPLIQFAKGRGFEVIRHKDIADIALPKPVREKSRSKKPRSEKIATIVQNLTPAARLAPGRSRRSRARSTRYFKSARPAQNLRNC</sequence>
<evidence type="ECO:0000313" key="4">
    <source>
        <dbReference type="Proteomes" id="UP000318878"/>
    </source>
</evidence>
<dbReference type="Pfam" id="PF18475">
    <property type="entry name" value="PIN7"/>
    <property type="match status" value="1"/>
</dbReference>
<evidence type="ECO:0000259" key="2">
    <source>
        <dbReference type="Pfam" id="PF18475"/>
    </source>
</evidence>
<protein>
    <recommendedName>
        <fullName evidence="2">PIN-like domain-containing protein</fullName>
    </recommendedName>
</protein>
<dbReference type="Proteomes" id="UP000318878">
    <property type="component" value="Unassembled WGS sequence"/>
</dbReference>
<feature type="region of interest" description="Disordered" evidence="1">
    <location>
        <begin position="154"/>
        <end position="183"/>
    </location>
</feature>
<feature type="compositionally biased region" description="Basic residues" evidence="1">
    <location>
        <begin position="159"/>
        <end position="169"/>
    </location>
</feature>
<organism evidence="3 4">
    <name type="scientific">Blastopirellula retiformator</name>
    <dbReference type="NCBI Taxonomy" id="2527970"/>
    <lineage>
        <taxon>Bacteria</taxon>
        <taxon>Pseudomonadati</taxon>
        <taxon>Planctomycetota</taxon>
        <taxon>Planctomycetia</taxon>
        <taxon>Pirellulales</taxon>
        <taxon>Pirellulaceae</taxon>
        <taxon>Blastopirellula</taxon>
    </lineage>
</organism>
<evidence type="ECO:0000313" key="3">
    <source>
        <dbReference type="EMBL" id="TWT31925.1"/>
    </source>
</evidence>
<proteinExistence type="predicted"/>
<dbReference type="AlphaFoldDB" id="A0A5C5V2I9"/>
<dbReference type="InterPro" id="IPR041494">
    <property type="entry name" value="PIN7"/>
</dbReference>
<gene>
    <name evidence="3" type="ORF">Enr8_38510</name>
</gene>
<comment type="caution">
    <text evidence="3">The sequence shown here is derived from an EMBL/GenBank/DDBJ whole genome shotgun (WGS) entry which is preliminary data.</text>
</comment>
<evidence type="ECO:0000256" key="1">
    <source>
        <dbReference type="SAM" id="MobiDB-lite"/>
    </source>
</evidence>
<accession>A0A5C5V2I9</accession>
<keyword evidence="4" id="KW-1185">Reference proteome</keyword>
<reference evidence="3 4" key="1">
    <citation type="submission" date="2019-02" db="EMBL/GenBank/DDBJ databases">
        <title>Deep-cultivation of Planctomycetes and their phenomic and genomic characterization uncovers novel biology.</title>
        <authorList>
            <person name="Wiegand S."/>
            <person name="Jogler M."/>
            <person name="Boedeker C."/>
            <person name="Pinto D."/>
            <person name="Vollmers J."/>
            <person name="Rivas-Marin E."/>
            <person name="Kohn T."/>
            <person name="Peeters S.H."/>
            <person name="Heuer A."/>
            <person name="Rast P."/>
            <person name="Oberbeckmann S."/>
            <person name="Bunk B."/>
            <person name="Jeske O."/>
            <person name="Meyerdierks A."/>
            <person name="Storesund J.E."/>
            <person name="Kallscheuer N."/>
            <person name="Luecker S."/>
            <person name="Lage O.M."/>
            <person name="Pohl T."/>
            <person name="Merkel B.J."/>
            <person name="Hornburger P."/>
            <person name="Mueller R.-W."/>
            <person name="Bruemmer F."/>
            <person name="Labrenz M."/>
            <person name="Spormann A.M."/>
            <person name="Op Den Camp H."/>
            <person name="Overmann J."/>
            <person name="Amann R."/>
            <person name="Jetten M.S.M."/>
            <person name="Mascher T."/>
            <person name="Medema M.H."/>
            <person name="Devos D.P."/>
            <person name="Kaster A.-K."/>
            <person name="Ovreas L."/>
            <person name="Rohde M."/>
            <person name="Galperin M.Y."/>
            <person name="Jogler C."/>
        </authorList>
    </citation>
    <scope>NUCLEOTIDE SEQUENCE [LARGE SCALE GENOMIC DNA]</scope>
    <source>
        <strain evidence="3 4">Enr8</strain>
    </source>
</reference>
<name>A0A5C5V2I9_9BACT</name>
<feature type="domain" description="PIN-like" evidence="2">
    <location>
        <begin position="7"/>
        <end position="110"/>
    </location>
</feature>
<dbReference type="EMBL" id="SJPF01000004">
    <property type="protein sequence ID" value="TWT31925.1"/>
    <property type="molecule type" value="Genomic_DNA"/>
</dbReference>
<dbReference type="RefSeq" id="WP_222434907.1">
    <property type="nucleotide sequence ID" value="NZ_SJPF01000004.1"/>
</dbReference>